<evidence type="ECO:0000256" key="4">
    <source>
        <dbReference type="ARBA" id="ARBA00010617"/>
    </source>
</evidence>
<dbReference type="InterPro" id="IPR050476">
    <property type="entry name" value="Insect_CytP450_Detox"/>
</dbReference>
<dbReference type="InterPro" id="IPR001128">
    <property type="entry name" value="Cyt_P450"/>
</dbReference>
<dbReference type="InterPro" id="IPR017972">
    <property type="entry name" value="Cyt_P450_CS"/>
</dbReference>
<keyword evidence="10 13" id="KW-0408">Iron</keyword>
<protein>
    <recommendedName>
        <fullName evidence="17">Cytochrome P450</fullName>
    </recommendedName>
</protein>
<evidence type="ECO:0000256" key="3">
    <source>
        <dbReference type="ARBA" id="ARBA00004406"/>
    </source>
</evidence>
<keyword evidence="7" id="KW-0256">Endoplasmic reticulum</keyword>
<keyword evidence="16" id="KW-1185">Reference proteome</keyword>
<evidence type="ECO:0000256" key="14">
    <source>
        <dbReference type="RuleBase" id="RU000461"/>
    </source>
</evidence>
<dbReference type="Gene3D" id="1.10.630.10">
    <property type="entry name" value="Cytochrome P450"/>
    <property type="match status" value="1"/>
</dbReference>
<evidence type="ECO:0000313" key="16">
    <source>
        <dbReference type="Proteomes" id="UP000015102"/>
    </source>
</evidence>
<dbReference type="PRINTS" id="PR00385">
    <property type="entry name" value="P450"/>
</dbReference>
<dbReference type="AlphaFoldDB" id="T1GEG4"/>
<dbReference type="HOGENOM" id="CLU_001570_5_7_1"/>
<comment type="cofactor">
    <cofactor evidence="1 13">
        <name>heme</name>
        <dbReference type="ChEBI" id="CHEBI:30413"/>
    </cofactor>
</comment>
<evidence type="ECO:0000256" key="2">
    <source>
        <dbReference type="ARBA" id="ARBA00004174"/>
    </source>
</evidence>
<keyword evidence="9 14" id="KW-0560">Oxidoreductase</keyword>
<evidence type="ECO:0000256" key="5">
    <source>
        <dbReference type="ARBA" id="ARBA00022617"/>
    </source>
</evidence>
<dbReference type="GO" id="GO:0020037">
    <property type="term" value="F:heme binding"/>
    <property type="evidence" value="ECO:0007669"/>
    <property type="project" value="InterPro"/>
</dbReference>
<dbReference type="Proteomes" id="UP000015102">
    <property type="component" value="Unassembled WGS sequence"/>
</dbReference>
<dbReference type="InterPro" id="IPR036396">
    <property type="entry name" value="Cyt_P450_sf"/>
</dbReference>
<dbReference type="PRINTS" id="PR00463">
    <property type="entry name" value="EP450I"/>
</dbReference>
<evidence type="ECO:0000256" key="13">
    <source>
        <dbReference type="PIRSR" id="PIRSR602401-1"/>
    </source>
</evidence>
<evidence type="ECO:0008006" key="17">
    <source>
        <dbReference type="Google" id="ProtNLM"/>
    </source>
</evidence>
<feature type="binding site" description="axial binding residue" evidence="13">
    <location>
        <position position="206"/>
    </location>
    <ligand>
        <name>heme</name>
        <dbReference type="ChEBI" id="CHEBI:30413"/>
    </ligand>
    <ligandPart>
        <name>Fe</name>
        <dbReference type="ChEBI" id="CHEBI:18248"/>
    </ligandPart>
</feature>
<evidence type="ECO:0000313" key="15">
    <source>
        <dbReference type="EnsemblMetazoa" id="MESCA001726-PA"/>
    </source>
</evidence>
<evidence type="ECO:0000256" key="9">
    <source>
        <dbReference type="ARBA" id="ARBA00023002"/>
    </source>
</evidence>
<evidence type="ECO:0000256" key="11">
    <source>
        <dbReference type="ARBA" id="ARBA00023033"/>
    </source>
</evidence>
<accession>T1GEG4</accession>
<dbReference type="GO" id="GO:0016705">
    <property type="term" value="F:oxidoreductase activity, acting on paired donors, with incorporation or reduction of molecular oxygen"/>
    <property type="evidence" value="ECO:0007669"/>
    <property type="project" value="InterPro"/>
</dbReference>
<dbReference type="GO" id="GO:0005506">
    <property type="term" value="F:iron ion binding"/>
    <property type="evidence" value="ECO:0007669"/>
    <property type="project" value="InterPro"/>
</dbReference>
<dbReference type="PROSITE" id="PS00086">
    <property type="entry name" value="CYTOCHROME_P450"/>
    <property type="match status" value="1"/>
</dbReference>
<organism evidence="15 16">
    <name type="scientific">Megaselia scalaris</name>
    <name type="common">Humpbacked fly</name>
    <name type="synonym">Phora scalaris</name>
    <dbReference type="NCBI Taxonomy" id="36166"/>
    <lineage>
        <taxon>Eukaryota</taxon>
        <taxon>Metazoa</taxon>
        <taxon>Ecdysozoa</taxon>
        <taxon>Arthropoda</taxon>
        <taxon>Hexapoda</taxon>
        <taxon>Insecta</taxon>
        <taxon>Pterygota</taxon>
        <taxon>Neoptera</taxon>
        <taxon>Endopterygota</taxon>
        <taxon>Diptera</taxon>
        <taxon>Brachycera</taxon>
        <taxon>Muscomorpha</taxon>
        <taxon>Platypezoidea</taxon>
        <taxon>Phoridae</taxon>
        <taxon>Megaseliini</taxon>
        <taxon>Megaselia</taxon>
    </lineage>
</organism>
<keyword evidence="6 13" id="KW-0479">Metal-binding</keyword>
<reference evidence="16" key="1">
    <citation type="submission" date="2013-02" db="EMBL/GenBank/DDBJ databases">
        <authorList>
            <person name="Hughes D."/>
        </authorList>
    </citation>
    <scope>NUCLEOTIDE SEQUENCE</scope>
    <source>
        <strain>Durham</strain>
        <strain evidence="16">NC isolate 2 -- Noor lab</strain>
    </source>
</reference>
<dbReference type="EnsemblMetazoa" id="MESCA001726-RA">
    <property type="protein sequence ID" value="MESCA001726-PA"/>
    <property type="gene ID" value="MESCA001726"/>
</dbReference>
<evidence type="ECO:0000256" key="1">
    <source>
        <dbReference type="ARBA" id="ARBA00001971"/>
    </source>
</evidence>
<evidence type="ECO:0000256" key="10">
    <source>
        <dbReference type="ARBA" id="ARBA00023004"/>
    </source>
</evidence>
<keyword evidence="11 14" id="KW-0503">Monooxygenase</keyword>
<keyword evidence="8" id="KW-0492">Microsome</keyword>
<dbReference type="EMBL" id="CAQQ02394165">
    <property type="status" value="NOT_ANNOTATED_CDS"/>
    <property type="molecule type" value="Genomic_DNA"/>
</dbReference>
<keyword evidence="5 13" id="KW-0349">Heme</keyword>
<dbReference type="Pfam" id="PF00067">
    <property type="entry name" value="p450"/>
    <property type="match status" value="1"/>
</dbReference>
<comment type="similarity">
    <text evidence="4 14">Belongs to the cytochrome P450 family.</text>
</comment>
<sequence length="260" mass="30193">MTKIVKETVEFRETNNFVRKDLMQMLIQLRNSGTINSDENHWKVQTVAENLKSMSIEEMSGEGFIFFVASFENAANTSTYCLHELLQNPEIMNALLAEINEVLKRFDGELCYDAVKEMKLLNRIIMETNRKYPFTILNRICTEDYKILGYDYTIKKGTPIVMSLMGLHRDDEYFPDPIKFDPDRFSNNSNYNTDAYMPFGEGPRHCIAYRLGQMNAKVAIVKLLTTFRFECIEKKEIEFDNYGATLMPKGGVNVKIYKVK</sequence>
<reference evidence="15" key="2">
    <citation type="submission" date="2015-06" db="UniProtKB">
        <authorList>
            <consortium name="EnsemblMetazoa"/>
        </authorList>
    </citation>
    <scope>IDENTIFICATION</scope>
</reference>
<keyword evidence="12" id="KW-0472">Membrane</keyword>
<evidence type="ECO:0000256" key="6">
    <source>
        <dbReference type="ARBA" id="ARBA00022723"/>
    </source>
</evidence>
<dbReference type="InterPro" id="IPR002401">
    <property type="entry name" value="Cyt_P450_E_grp-I"/>
</dbReference>
<dbReference type="PANTHER" id="PTHR24292:SF93">
    <property type="entry name" value="CYTOCHROME P450 310A1-RELATED"/>
    <property type="match status" value="1"/>
</dbReference>
<dbReference type="STRING" id="36166.T1GEG4"/>
<dbReference type="GO" id="GO:0005789">
    <property type="term" value="C:endoplasmic reticulum membrane"/>
    <property type="evidence" value="ECO:0007669"/>
    <property type="project" value="UniProtKB-SubCell"/>
</dbReference>
<comment type="subcellular location">
    <subcellularLocation>
        <location evidence="3">Endoplasmic reticulum membrane</location>
        <topology evidence="3">Peripheral membrane protein</topology>
    </subcellularLocation>
    <subcellularLocation>
        <location evidence="2">Microsome membrane</location>
        <topology evidence="2">Peripheral membrane protein</topology>
    </subcellularLocation>
</comment>
<evidence type="ECO:0000256" key="12">
    <source>
        <dbReference type="ARBA" id="ARBA00023136"/>
    </source>
</evidence>
<dbReference type="OMA" id="HCESRAN"/>
<evidence type="ECO:0000256" key="8">
    <source>
        <dbReference type="ARBA" id="ARBA00022848"/>
    </source>
</evidence>
<name>T1GEG4_MEGSC</name>
<proteinExistence type="inferred from homology"/>
<dbReference type="GO" id="GO:0004497">
    <property type="term" value="F:monooxygenase activity"/>
    <property type="evidence" value="ECO:0007669"/>
    <property type="project" value="UniProtKB-KW"/>
</dbReference>
<dbReference type="PANTHER" id="PTHR24292">
    <property type="entry name" value="CYTOCHROME P450"/>
    <property type="match status" value="1"/>
</dbReference>
<dbReference type="SUPFAM" id="SSF48264">
    <property type="entry name" value="Cytochrome P450"/>
    <property type="match status" value="1"/>
</dbReference>
<evidence type="ECO:0000256" key="7">
    <source>
        <dbReference type="ARBA" id="ARBA00022824"/>
    </source>
</evidence>